<dbReference type="AlphaFoldDB" id="A0A9P4T9G6"/>
<dbReference type="Proteomes" id="UP000801428">
    <property type="component" value="Unassembled WGS sequence"/>
</dbReference>
<feature type="region of interest" description="Disordered" evidence="1">
    <location>
        <begin position="378"/>
        <end position="405"/>
    </location>
</feature>
<comment type="caution">
    <text evidence="2">The sequence shown here is derived from an EMBL/GenBank/DDBJ whole genome shotgun (WGS) entry which is preliminary data.</text>
</comment>
<evidence type="ECO:0000313" key="2">
    <source>
        <dbReference type="EMBL" id="KAF2997674.1"/>
    </source>
</evidence>
<dbReference type="EMBL" id="SWKU01000022">
    <property type="protein sequence ID" value="KAF2997674.1"/>
    <property type="molecule type" value="Genomic_DNA"/>
</dbReference>
<name>A0A9P4T9G6_CURKU</name>
<feature type="compositionally biased region" description="Acidic residues" evidence="1">
    <location>
        <begin position="379"/>
        <end position="391"/>
    </location>
</feature>
<reference evidence="2" key="1">
    <citation type="submission" date="2019-04" db="EMBL/GenBank/DDBJ databases">
        <title>Sequencing of skin fungus with MAO and IRED activity.</title>
        <authorList>
            <person name="Marsaioli A.J."/>
            <person name="Bonatto J.M.C."/>
            <person name="Reis Junior O."/>
        </authorList>
    </citation>
    <scope>NUCLEOTIDE SEQUENCE</scope>
    <source>
        <strain evidence="2">30M1</strain>
    </source>
</reference>
<sequence>MSTGSEPGMESDPKGPKLHASLLLPRDFSLFIKWQRKHCPGSELGEIHDALEYYRFIHHRDALLNGEKILPITWKSHVGSECGHAKHPSDRVINELCPVCEVKACLCFLEAIALVWRKEGGPRLKPTYQRTSTPVSYDLRNGWHAARLQMLKLLEMFEIMVMYEQLWEAQNLSEAATARETNCASKALKLAQEECPYPARLSPAHMWAKKQSSARAKKTVTISPDVEIKTNDTVSKAETKFSRDRSVFSSYRKMEIYEPGEHACPEDSEFINTSQLDGTFADLRNLKIYVTDDEDAFDDLQIDPKSLCDSVGRCEGIVGLHGLRDEIVKWVGEFKDEGPEQAADFEWMVKEADRVIVLIDGVMGGVVEAFFFDGSGGLESDDGDSEDETETGADMGDWTSLRKVL</sequence>
<evidence type="ECO:0000256" key="1">
    <source>
        <dbReference type="SAM" id="MobiDB-lite"/>
    </source>
</evidence>
<evidence type="ECO:0000313" key="3">
    <source>
        <dbReference type="Proteomes" id="UP000801428"/>
    </source>
</evidence>
<gene>
    <name evidence="2" type="ORF">E8E13_006009</name>
</gene>
<dbReference type="OrthoDB" id="3686512at2759"/>
<organism evidence="2 3">
    <name type="scientific">Curvularia kusanoi</name>
    <name type="common">Cochliobolus kusanoi</name>
    <dbReference type="NCBI Taxonomy" id="90978"/>
    <lineage>
        <taxon>Eukaryota</taxon>
        <taxon>Fungi</taxon>
        <taxon>Dikarya</taxon>
        <taxon>Ascomycota</taxon>
        <taxon>Pezizomycotina</taxon>
        <taxon>Dothideomycetes</taxon>
        <taxon>Pleosporomycetidae</taxon>
        <taxon>Pleosporales</taxon>
        <taxon>Pleosporineae</taxon>
        <taxon>Pleosporaceae</taxon>
        <taxon>Curvularia</taxon>
    </lineage>
</organism>
<accession>A0A9P4T9G6</accession>
<proteinExistence type="predicted"/>
<keyword evidence="3" id="KW-1185">Reference proteome</keyword>
<protein>
    <submittedName>
        <fullName evidence="2">Uncharacterized protein</fullName>
    </submittedName>
</protein>